<dbReference type="EMBL" id="LVVZ01000029">
    <property type="protein sequence ID" value="OKL42886.1"/>
    <property type="molecule type" value="Genomic_DNA"/>
</dbReference>
<organism evidence="1 2">
    <name type="scientific">Pseudovibrio exalbescens</name>
    <dbReference type="NCBI Taxonomy" id="197461"/>
    <lineage>
        <taxon>Bacteria</taxon>
        <taxon>Pseudomonadati</taxon>
        <taxon>Pseudomonadota</taxon>
        <taxon>Alphaproteobacteria</taxon>
        <taxon>Hyphomicrobiales</taxon>
        <taxon>Stappiaceae</taxon>
        <taxon>Pseudovibrio</taxon>
    </lineage>
</organism>
<protein>
    <submittedName>
        <fullName evidence="1">Uncharacterized protein</fullName>
    </submittedName>
</protein>
<dbReference type="Proteomes" id="UP000185783">
    <property type="component" value="Unassembled WGS sequence"/>
</dbReference>
<reference evidence="1 2" key="1">
    <citation type="submission" date="2016-03" db="EMBL/GenBank/DDBJ databases">
        <title>Genome sequence of Nesiotobacter sp. nov., a moderately halophilic alphaproteobacterium isolated from the Yellow Sea, China.</title>
        <authorList>
            <person name="Zhang G."/>
            <person name="Zhang R."/>
        </authorList>
    </citation>
    <scope>NUCLEOTIDE SEQUENCE [LARGE SCALE GENOMIC DNA]</scope>
    <source>
        <strain evidence="1 2">WB1-6</strain>
    </source>
</reference>
<dbReference type="InterPro" id="IPR013785">
    <property type="entry name" value="Aldolase_TIM"/>
</dbReference>
<proteinExistence type="predicted"/>
<dbReference type="InterPro" id="IPR058240">
    <property type="entry name" value="rSAM_sf"/>
</dbReference>
<evidence type="ECO:0000313" key="2">
    <source>
        <dbReference type="Proteomes" id="UP000185783"/>
    </source>
</evidence>
<dbReference type="Gene3D" id="3.20.20.70">
    <property type="entry name" value="Aldolase class I"/>
    <property type="match status" value="1"/>
</dbReference>
<name>A0A1U7JDQ4_9HYPH</name>
<comment type="caution">
    <text evidence="1">The sequence shown here is derived from an EMBL/GenBank/DDBJ whole genome shotgun (WGS) entry which is preliminary data.</text>
</comment>
<dbReference type="STRING" id="197461.A3843_16450"/>
<keyword evidence="2" id="KW-1185">Reference proteome</keyword>
<evidence type="ECO:0000313" key="1">
    <source>
        <dbReference type="EMBL" id="OKL42886.1"/>
    </source>
</evidence>
<accession>A0A1U7JDQ4</accession>
<sequence>MSSEEEWKRFYSAESARGVSMAYFVGAEPALEPKRLMAAAPFFPYGNIGTNGTIRIPREVPYRIGVSVWAGDDSTDRLLRGGSVFRKALEIYKGDRRAIMLFTLSRKTIDHIPKMTQACRDHGLPLTFNIYSPTTSFLNKLRENRPHDRDFFRFSTHSDNPLLSAEDLNRIRHLISEQMDAYPETVIYDHHYNRLMSAPQPPHEVDRQTGIAESCGSRIVEPMRYYGADLQQKAVKCCTPDVDCRSCRLYSGGWSSRFVPSATDLATIASFEAWLKTMRTLGRIFLLPREDGCISPAKPLSAADNLPEFAGVD</sequence>
<gene>
    <name evidence="1" type="ORF">A3843_16450</name>
</gene>
<dbReference type="AlphaFoldDB" id="A0A1U7JDQ4"/>
<dbReference type="SUPFAM" id="SSF102114">
    <property type="entry name" value="Radical SAM enzymes"/>
    <property type="match status" value="1"/>
</dbReference>